<dbReference type="InterPro" id="IPR038116">
    <property type="entry name" value="TrpR-like_sf"/>
</dbReference>
<dbReference type="SUPFAM" id="SSF48295">
    <property type="entry name" value="TrpR-like"/>
    <property type="match status" value="1"/>
</dbReference>
<gene>
    <name evidence="1" type="ORF">A3I30_00850</name>
</gene>
<comment type="caution">
    <text evidence="1">The sequence shown here is derived from an EMBL/GenBank/DDBJ whole genome shotgun (WGS) entry which is preliminary data.</text>
</comment>
<dbReference type="Proteomes" id="UP000177197">
    <property type="component" value="Unassembled WGS sequence"/>
</dbReference>
<organism evidence="1 2">
    <name type="scientific">Candidatus Azambacteria bacterium RIFCSPLOWO2_02_FULL_44_14</name>
    <dbReference type="NCBI Taxonomy" id="1797306"/>
    <lineage>
        <taxon>Bacteria</taxon>
        <taxon>Candidatus Azamiibacteriota</taxon>
    </lineage>
</organism>
<evidence type="ECO:0000313" key="1">
    <source>
        <dbReference type="EMBL" id="OGD40500.1"/>
    </source>
</evidence>
<name>A0A1F5CCC5_9BACT</name>
<dbReference type="NCBIfam" id="TIGR02531">
    <property type="entry name" value="yecD_yerC"/>
    <property type="match status" value="1"/>
</dbReference>
<dbReference type="InterPro" id="IPR013368">
    <property type="entry name" value="YecD_YerC"/>
</dbReference>
<evidence type="ECO:0000313" key="2">
    <source>
        <dbReference type="Proteomes" id="UP000177197"/>
    </source>
</evidence>
<dbReference type="EMBL" id="MEYV01000007">
    <property type="protein sequence ID" value="OGD40500.1"/>
    <property type="molecule type" value="Genomic_DNA"/>
</dbReference>
<dbReference type="InterPro" id="IPR000831">
    <property type="entry name" value="Trp_repress"/>
</dbReference>
<sequence>MPHISKNKLDNKTFFKINEQLFKAVKYLRREEEAAQFLSDLFTKTERLMFAKRLAIVVMLEAGYPFRVISEALKVSESTISAMRDRFDRGGNGYRLVFAKFKREEFWQEFFKAVDSIISPKFMPLITGRGRWRKIISMR</sequence>
<evidence type="ECO:0008006" key="3">
    <source>
        <dbReference type="Google" id="ProtNLM"/>
    </source>
</evidence>
<dbReference type="InterPro" id="IPR010921">
    <property type="entry name" value="Trp_repressor/repl_initiator"/>
</dbReference>
<proteinExistence type="predicted"/>
<dbReference type="AlphaFoldDB" id="A0A1F5CCC5"/>
<dbReference type="PANTHER" id="PTHR40080:SF1">
    <property type="entry name" value="TRPR-LIKE PROTEIN YERC_YECD"/>
    <property type="match status" value="1"/>
</dbReference>
<dbReference type="Pfam" id="PF01371">
    <property type="entry name" value="Trp_repressor"/>
    <property type="match status" value="1"/>
</dbReference>
<dbReference type="PANTHER" id="PTHR40080">
    <property type="entry name" value="LMO1763 PROTEIN"/>
    <property type="match status" value="1"/>
</dbReference>
<dbReference type="GO" id="GO:0043565">
    <property type="term" value="F:sequence-specific DNA binding"/>
    <property type="evidence" value="ECO:0007669"/>
    <property type="project" value="InterPro"/>
</dbReference>
<accession>A0A1F5CCC5</accession>
<dbReference type="Gene3D" id="1.10.1270.10">
    <property type="entry name" value="TrpR-like"/>
    <property type="match status" value="1"/>
</dbReference>
<dbReference type="GO" id="GO:0003700">
    <property type="term" value="F:DNA-binding transcription factor activity"/>
    <property type="evidence" value="ECO:0007669"/>
    <property type="project" value="InterPro"/>
</dbReference>
<reference evidence="1 2" key="1">
    <citation type="journal article" date="2016" name="Nat. Commun.">
        <title>Thousands of microbial genomes shed light on interconnected biogeochemical processes in an aquifer system.</title>
        <authorList>
            <person name="Anantharaman K."/>
            <person name="Brown C.T."/>
            <person name="Hug L.A."/>
            <person name="Sharon I."/>
            <person name="Castelle C.J."/>
            <person name="Probst A.J."/>
            <person name="Thomas B.C."/>
            <person name="Singh A."/>
            <person name="Wilkins M.J."/>
            <person name="Karaoz U."/>
            <person name="Brodie E.L."/>
            <person name="Williams K.H."/>
            <person name="Hubbard S.S."/>
            <person name="Banfield J.F."/>
        </authorList>
    </citation>
    <scope>NUCLEOTIDE SEQUENCE [LARGE SCALE GENOMIC DNA]</scope>
</reference>
<protein>
    <recommendedName>
        <fullName evidence="3">TrpR like protein, YerC/YecD</fullName>
    </recommendedName>
</protein>